<dbReference type="Pfam" id="PF26460">
    <property type="entry name" value="DUF8139"/>
    <property type="match status" value="1"/>
</dbReference>
<dbReference type="Proteomes" id="UP000291097">
    <property type="component" value="Unassembled WGS sequence"/>
</dbReference>
<gene>
    <name evidence="2" type="ORF">BDK88_2832</name>
</gene>
<proteinExistence type="predicted"/>
<evidence type="ECO:0000313" key="3">
    <source>
        <dbReference type="Proteomes" id="UP000291097"/>
    </source>
</evidence>
<dbReference type="EMBL" id="SHMP01000005">
    <property type="protein sequence ID" value="RZV08758.1"/>
    <property type="molecule type" value="Genomic_DNA"/>
</dbReference>
<accession>A0A482YEJ7</accession>
<name>A0A482YEJ7_9EURY</name>
<dbReference type="OrthoDB" id="257139at2157"/>
<protein>
    <recommendedName>
        <fullName evidence="1">DUF8139 domain-containing protein</fullName>
    </recommendedName>
</protein>
<dbReference type="InterPro" id="IPR058452">
    <property type="entry name" value="DUF8139"/>
</dbReference>
<comment type="caution">
    <text evidence="2">The sequence shown here is derived from an EMBL/GenBank/DDBJ whole genome shotgun (WGS) entry which is preliminary data.</text>
</comment>
<reference evidence="2 3" key="1">
    <citation type="submission" date="2019-02" db="EMBL/GenBank/DDBJ databases">
        <title>Genomic Encyclopedia of Archaeal and Bacterial Type Strains, Phase II (KMG-II): from individual species to whole genera.</title>
        <authorList>
            <person name="Goeker M."/>
        </authorList>
    </citation>
    <scope>NUCLEOTIDE SEQUENCE [LARGE SCALE GENOMIC DNA]</scope>
    <source>
        <strain evidence="2 3">DSM 18328</strain>
    </source>
</reference>
<dbReference type="AlphaFoldDB" id="A0A482YEJ7"/>
<evidence type="ECO:0000259" key="1">
    <source>
        <dbReference type="Pfam" id="PF26460"/>
    </source>
</evidence>
<evidence type="ECO:0000313" key="2">
    <source>
        <dbReference type="EMBL" id="RZV08758.1"/>
    </source>
</evidence>
<sequence>MVEDEIPQPAADPYSPGDRVRVYVGHGDPDTQYYGLVCEVLEVLSDDLHAETGRQLGAYSYRLQSTEQGKELQLTFRHWDLIPEEVEL</sequence>
<organism evidence="2 3">
    <name type="scientific">Natrinema hispanicum</name>
    <dbReference type="NCBI Taxonomy" id="392421"/>
    <lineage>
        <taxon>Archaea</taxon>
        <taxon>Methanobacteriati</taxon>
        <taxon>Methanobacteriota</taxon>
        <taxon>Stenosarchaea group</taxon>
        <taxon>Halobacteria</taxon>
        <taxon>Halobacteriales</taxon>
        <taxon>Natrialbaceae</taxon>
        <taxon>Natrinema</taxon>
    </lineage>
</organism>
<feature type="domain" description="DUF8139" evidence="1">
    <location>
        <begin position="12"/>
        <end position="84"/>
    </location>
</feature>
<dbReference type="RefSeq" id="WP_130500906.1">
    <property type="nucleotide sequence ID" value="NZ_SHMP01000005.1"/>
</dbReference>